<feature type="compositionally biased region" description="Low complexity" evidence="1">
    <location>
        <begin position="337"/>
        <end position="346"/>
    </location>
</feature>
<keyword evidence="4" id="KW-1185">Reference proteome</keyword>
<evidence type="ECO:0000256" key="1">
    <source>
        <dbReference type="SAM" id="MobiDB-lite"/>
    </source>
</evidence>
<dbReference type="Bgee" id="ENSAMXG00000043097">
    <property type="expression patterns" value="Expressed in testis and 11 other cell types or tissues"/>
</dbReference>
<accession>A0A3B1K7Y3</accession>
<dbReference type="PANTHER" id="PTHR34153">
    <property type="entry name" value="SI:CH211-262H13.3-RELATED-RELATED"/>
    <property type="match status" value="1"/>
</dbReference>
<evidence type="ECO:0000313" key="3">
    <source>
        <dbReference type="Ensembl" id="ENSAMXP00000050797.1"/>
    </source>
</evidence>
<proteinExistence type="predicted"/>
<feature type="region of interest" description="Disordered" evidence="1">
    <location>
        <begin position="315"/>
        <end position="346"/>
    </location>
</feature>
<reference evidence="3" key="3">
    <citation type="submission" date="2025-08" db="UniProtKB">
        <authorList>
            <consortium name="Ensembl"/>
        </authorList>
    </citation>
    <scope>IDENTIFICATION</scope>
</reference>
<sequence length="346" mass="39331">MFAVVVFTEKNEVEVVPSCWLSVDQKISFWPPFKKQNRVKTAVVNREEPDENWGEYLVKVLKIYDTYEMARKKLVKATKRDTLTTSEEESSGRHRTPSAKIIESMESNWQPEPSYASNKVLVSPPQLVSPPHLVSPPQLLSKPVALSKSAPIFRQAPLSQPARPASVQDRDYMIFRALEEIKAQVRQNTLLLQALSKRQPVENVDGLSMDFRFPLTSPEDIRRVEDLLKDQGQEKALKLYLASFGGSRPTDIIRRVMSHVMTDSFAVTYNWMGRGDKQAFSQLKLTTVIKAAAKTHQITEAESEACIKNWLKYSGDRSGGRKRRAERMQDCPKRSRSTILSSSDSE</sequence>
<evidence type="ECO:0000313" key="4">
    <source>
        <dbReference type="Proteomes" id="UP000018467"/>
    </source>
</evidence>
<organism evidence="3 4">
    <name type="scientific">Astyanax mexicanus</name>
    <name type="common">Blind cave fish</name>
    <name type="synonym">Astyanax fasciatus mexicanus</name>
    <dbReference type="NCBI Taxonomy" id="7994"/>
    <lineage>
        <taxon>Eukaryota</taxon>
        <taxon>Metazoa</taxon>
        <taxon>Chordata</taxon>
        <taxon>Craniata</taxon>
        <taxon>Vertebrata</taxon>
        <taxon>Euteleostomi</taxon>
        <taxon>Actinopterygii</taxon>
        <taxon>Neopterygii</taxon>
        <taxon>Teleostei</taxon>
        <taxon>Ostariophysi</taxon>
        <taxon>Characiformes</taxon>
        <taxon>Characoidei</taxon>
        <taxon>Acestrorhamphidae</taxon>
        <taxon>Acestrorhamphinae</taxon>
        <taxon>Astyanax</taxon>
    </lineage>
</organism>
<dbReference type="Ensembl" id="ENSAMXT00000044427.1">
    <property type="protein sequence ID" value="ENSAMXP00000050797.1"/>
    <property type="gene ID" value="ENSAMXG00000043097.1"/>
</dbReference>
<evidence type="ECO:0000259" key="2">
    <source>
        <dbReference type="Pfam" id="PF16064"/>
    </source>
</evidence>
<feature type="region of interest" description="Disordered" evidence="1">
    <location>
        <begin position="78"/>
        <end position="99"/>
    </location>
</feature>
<dbReference type="PANTHER" id="PTHR34153:SF2">
    <property type="entry name" value="SI:CH211-262H13.3-RELATED"/>
    <property type="match status" value="1"/>
</dbReference>
<reference evidence="3" key="4">
    <citation type="submission" date="2025-09" db="UniProtKB">
        <authorList>
            <consortium name="Ensembl"/>
        </authorList>
    </citation>
    <scope>IDENTIFICATION</scope>
</reference>
<dbReference type="InterPro" id="IPR032071">
    <property type="entry name" value="DUF4806"/>
</dbReference>
<protein>
    <submittedName>
        <fullName evidence="3">Uncharacterized LOC111193929</fullName>
    </submittedName>
</protein>
<dbReference type="AlphaFoldDB" id="A0A3B1K7Y3"/>
<feature type="domain" description="DUF4806" evidence="2">
    <location>
        <begin position="210"/>
        <end position="284"/>
    </location>
</feature>
<dbReference type="GeneTree" id="ENSGT01060000249203"/>
<reference evidence="4" key="2">
    <citation type="journal article" date="2014" name="Nat. Commun.">
        <title>The cavefish genome reveals candidate genes for eye loss.</title>
        <authorList>
            <person name="McGaugh S.E."/>
            <person name="Gross J.B."/>
            <person name="Aken B."/>
            <person name="Blin M."/>
            <person name="Borowsky R."/>
            <person name="Chalopin D."/>
            <person name="Hinaux H."/>
            <person name="Jeffery W.R."/>
            <person name="Keene A."/>
            <person name="Ma L."/>
            <person name="Minx P."/>
            <person name="Murphy D."/>
            <person name="O'Quin K.E."/>
            <person name="Retaux S."/>
            <person name="Rohner N."/>
            <person name="Searle S.M."/>
            <person name="Stahl B.A."/>
            <person name="Tabin C."/>
            <person name="Volff J.N."/>
            <person name="Yoshizawa M."/>
            <person name="Warren W.C."/>
        </authorList>
    </citation>
    <scope>NUCLEOTIDE SEQUENCE [LARGE SCALE GENOMIC DNA]</scope>
    <source>
        <strain evidence="4">female</strain>
    </source>
</reference>
<dbReference type="Proteomes" id="UP000018467">
    <property type="component" value="Unassembled WGS sequence"/>
</dbReference>
<reference evidence="4" key="1">
    <citation type="submission" date="2013-03" db="EMBL/GenBank/DDBJ databases">
        <authorList>
            <person name="Jeffery W."/>
            <person name="Warren W."/>
            <person name="Wilson R.K."/>
        </authorList>
    </citation>
    <scope>NUCLEOTIDE SEQUENCE</scope>
    <source>
        <strain evidence="4">female</strain>
    </source>
</reference>
<name>A0A3B1K7Y3_ASTMX</name>
<dbReference type="Pfam" id="PF16064">
    <property type="entry name" value="DUF4806"/>
    <property type="match status" value="1"/>
</dbReference>